<dbReference type="RefSeq" id="WP_092361100.1">
    <property type="nucleotide sequence ID" value="NZ_CABJCG010000001.1"/>
</dbReference>
<dbReference type="Proteomes" id="UP000198508">
    <property type="component" value="Unassembled WGS sequence"/>
</dbReference>
<dbReference type="InterPro" id="IPR000032">
    <property type="entry name" value="HPr-like"/>
</dbReference>
<dbReference type="PRINTS" id="PR00107">
    <property type="entry name" value="PHOSPHOCPHPR"/>
</dbReference>
<dbReference type="Pfam" id="PF00381">
    <property type="entry name" value="PTS-HPr"/>
    <property type="match status" value="1"/>
</dbReference>
<dbReference type="InterPro" id="IPR050399">
    <property type="entry name" value="HPr"/>
</dbReference>
<feature type="domain" description="HPr" evidence="4">
    <location>
        <begin position="1"/>
        <end position="84"/>
    </location>
</feature>
<evidence type="ECO:0000256" key="2">
    <source>
        <dbReference type="ARBA" id="ARBA00022490"/>
    </source>
</evidence>
<dbReference type="Gene3D" id="3.30.1340.10">
    <property type="entry name" value="HPr-like"/>
    <property type="match status" value="1"/>
</dbReference>
<evidence type="ECO:0000313" key="5">
    <source>
        <dbReference type="EMBL" id="SET23234.1"/>
    </source>
</evidence>
<dbReference type="PANTHER" id="PTHR33705">
    <property type="entry name" value="PHOSPHOCARRIER PROTEIN HPR"/>
    <property type="match status" value="1"/>
</dbReference>
<sequence length="84" mass="9334">MVSKKFVVRHDGGMDANHAAQLVRLANQYDCNVHVEFGQKRADGKSIMNMLALGARTGDEIVIIANGPDEEYALNALEEYLDRQ</sequence>
<proteinExistence type="predicted"/>
<dbReference type="GO" id="GO:0009401">
    <property type="term" value="P:phosphoenolpyruvate-dependent sugar phosphotransferase system"/>
    <property type="evidence" value="ECO:0007669"/>
    <property type="project" value="UniProtKB-KW"/>
</dbReference>
<evidence type="ECO:0000256" key="3">
    <source>
        <dbReference type="ARBA" id="ARBA00022683"/>
    </source>
</evidence>
<reference evidence="6" key="1">
    <citation type="submission" date="2016-10" db="EMBL/GenBank/DDBJ databases">
        <authorList>
            <person name="Varghese N."/>
            <person name="Submissions S."/>
        </authorList>
    </citation>
    <scope>NUCLEOTIDE SEQUENCE [LARGE SCALE GENOMIC DNA]</scope>
    <source>
        <strain evidence="6">NLAE-zl-G277</strain>
    </source>
</reference>
<dbReference type="SUPFAM" id="SSF55594">
    <property type="entry name" value="HPr-like"/>
    <property type="match status" value="1"/>
</dbReference>
<evidence type="ECO:0000256" key="1">
    <source>
        <dbReference type="ARBA" id="ARBA00004496"/>
    </source>
</evidence>
<dbReference type="PROSITE" id="PS51350">
    <property type="entry name" value="PTS_HPR_DOM"/>
    <property type="match status" value="1"/>
</dbReference>
<dbReference type="NCBIfam" id="TIGR01003">
    <property type="entry name" value="PTS_HPr_family"/>
    <property type="match status" value="1"/>
</dbReference>
<name>A0A1I0CTU7_9FIRM</name>
<dbReference type="GeneID" id="93278427"/>
<keyword evidence="6" id="KW-1185">Reference proteome</keyword>
<accession>A0A1I0CTU7</accession>
<keyword evidence="3" id="KW-0598">Phosphotransferase system</keyword>
<evidence type="ECO:0000259" key="4">
    <source>
        <dbReference type="PROSITE" id="PS51350"/>
    </source>
</evidence>
<keyword evidence="2" id="KW-0963">Cytoplasm</keyword>
<dbReference type="AlphaFoldDB" id="A0A1I0CTU7"/>
<dbReference type="EMBL" id="FOIM01000003">
    <property type="protein sequence ID" value="SET23234.1"/>
    <property type="molecule type" value="Genomic_DNA"/>
</dbReference>
<protein>
    <submittedName>
        <fullName evidence="5">Catabolite repression HPr-like protein</fullName>
    </submittedName>
</protein>
<dbReference type="STRING" id="460384.SAMN05216313_103169"/>
<dbReference type="InterPro" id="IPR035895">
    <property type="entry name" value="HPr-like_sf"/>
</dbReference>
<organism evidence="5 6">
    <name type="scientific">Enterocloster lavalensis</name>
    <dbReference type="NCBI Taxonomy" id="460384"/>
    <lineage>
        <taxon>Bacteria</taxon>
        <taxon>Bacillati</taxon>
        <taxon>Bacillota</taxon>
        <taxon>Clostridia</taxon>
        <taxon>Lachnospirales</taxon>
        <taxon>Lachnospiraceae</taxon>
        <taxon>Enterocloster</taxon>
    </lineage>
</organism>
<dbReference type="PANTHER" id="PTHR33705:SF2">
    <property type="entry name" value="PHOSPHOCARRIER PROTEIN NPR"/>
    <property type="match status" value="1"/>
</dbReference>
<comment type="subcellular location">
    <subcellularLocation>
        <location evidence="1">Cytoplasm</location>
    </subcellularLocation>
</comment>
<dbReference type="CDD" id="cd00367">
    <property type="entry name" value="PTS-HPr_like"/>
    <property type="match status" value="1"/>
</dbReference>
<evidence type="ECO:0000313" key="6">
    <source>
        <dbReference type="Proteomes" id="UP000198508"/>
    </source>
</evidence>
<dbReference type="GO" id="GO:0005737">
    <property type="term" value="C:cytoplasm"/>
    <property type="evidence" value="ECO:0007669"/>
    <property type="project" value="UniProtKB-SubCell"/>
</dbReference>
<gene>
    <name evidence="5" type="ORF">SAMN05216313_103169</name>
</gene>